<proteinExistence type="predicted"/>
<dbReference type="EMBL" id="MTBD01000095">
    <property type="protein sequence ID" value="PRP68631.1"/>
    <property type="molecule type" value="Genomic_DNA"/>
</dbReference>
<gene>
    <name evidence="1" type="ORF">BUE93_21315</name>
</gene>
<dbReference type="AlphaFoldDB" id="A0A2S9WYU1"/>
<dbReference type="OrthoDB" id="9182804at2"/>
<dbReference type="RefSeq" id="WP_106078181.1">
    <property type="nucleotide sequence ID" value="NZ_MTBD01000095.1"/>
</dbReference>
<reference evidence="1 2" key="1">
    <citation type="submission" date="2017-01" db="EMBL/GenBank/DDBJ databases">
        <title>New insights into the genetic diversity of Chromobacterium isolated from tropical freshwater lake.</title>
        <authorList>
            <person name="Santos A.B."/>
            <person name="Nascimento A.M."/>
            <person name="Da Silva P.C."/>
        </authorList>
    </citation>
    <scope>NUCLEOTIDE SEQUENCE [LARGE SCALE GENOMIC DNA]</scope>
    <source>
        <strain evidence="1 2">56AF</strain>
    </source>
</reference>
<name>A0A2S9WYU1_9NEIS</name>
<evidence type="ECO:0000313" key="2">
    <source>
        <dbReference type="Proteomes" id="UP000239469"/>
    </source>
</evidence>
<comment type="caution">
    <text evidence="1">The sequence shown here is derived from an EMBL/GenBank/DDBJ whole genome shotgun (WGS) entry which is preliminary data.</text>
</comment>
<dbReference type="Proteomes" id="UP000239469">
    <property type="component" value="Unassembled WGS sequence"/>
</dbReference>
<evidence type="ECO:0000313" key="1">
    <source>
        <dbReference type="EMBL" id="PRP68631.1"/>
    </source>
</evidence>
<organism evidence="1 2">
    <name type="scientific">Chromobacterium amazonense</name>
    <dbReference type="NCBI Taxonomy" id="1382803"/>
    <lineage>
        <taxon>Bacteria</taxon>
        <taxon>Pseudomonadati</taxon>
        <taxon>Pseudomonadota</taxon>
        <taxon>Betaproteobacteria</taxon>
        <taxon>Neisseriales</taxon>
        <taxon>Chromobacteriaceae</taxon>
        <taxon>Chromobacterium</taxon>
    </lineage>
</organism>
<sequence>MLTPDQLAALRAAAEAATPGPHFVYIDGQTEIAPNGPATKALLAHIDAQAARIAELERDAARYYLVRDWLVAQQKGFVHYIGVAVSEVLATDMPTDQMLDAVSAAIDAAMEAANES</sequence>
<protein>
    <submittedName>
        <fullName evidence="1">Uncharacterized protein</fullName>
    </submittedName>
</protein>
<accession>A0A2S9WYU1</accession>